<protein>
    <submittedName>
        <fullName evidence="2">Uncharacterized protein</fullName>
    </submittedName>
</protein>
<dbReference type="EMBL" id="PUHW01000423">
    <property type="protein sequence ID" value="KAG0686630.1"/>
    <property type="molecule type" value="Genomic_DNA"/>
</dbReference>
<sequence>MSKEDNTSIPKSTMSDSTTLSEPIKQLNDTPVMNKDSSLSFGGGFSNSNLHHTSKDHINRLQNVIIKSTLIGGLYGALISIPSELFIRWRSPLYRAFGFRIRVFYHTIWIASAAAFHTEREVIKFENIIRKEEEEKRRQLLELSILQGLYTNESEGYKSKKN</sequence>
<evidence type="ECO:0000256" key="1">
    <source>
        <dbReference type="SAM" id="MobiDB-lite"/>
    </source>
</evidence>
<dbReference type="PANTHER" id="PTHR39153:SF1">
    <property type="entry name" value="AGR244WP"/>
    <property type="match status" value="1"/>
</dbReference>
<proteinExistence type="predicted"/>
<dbReference type="AlphaFoldDB" id="A0A9P7BE20"/>
<feature type="compositionally biased region" description="Polar residues" evidence="1">
    <location>
        <begin position="7"/>
        <end position="31"/>
    </location>
</feature>
<accession>A0A9P7BE20</accession>
<organism evidence="2 3">
    <name type="scientific">Pichia californica</name>
    <dbReference type="NCBI Taxonomy" id="460514"/>
    <lineage>
        <taxon>Eukaryota</taxon>
        <taxon>Fungi</taxon>
        <taxon>Dikarya</taxon>
        <taxon>Ascomycota</taxon>
        <taxon>Saccharomycotina</taxon>
        <taxon>Pichiomycetes</taxon>
        <taxon>Pichiales</taxon>
        <taxon>Pichiaceae</taxon>
        <taxon>Pichia</taxon>
    </lineage>
</organism>
<dbReference type="OrthoDB" id="3979469at2759"/>
<comment type="caution">
    <text evidence="2">The sequence shown here is derived from an EMBL/GenBank/DDBJ whole genome shotgun (WGS) entry which is preliminary data.</text>
</comment>
<gene>
    <name evidence="2" type="ORF">C6P40_003673</name>
</gene>
<feature type="region of interest" description="Disordered" evidence="1">
    <location>
        <begin position="1"/>
        <end position="31"/>
    </location>
</feature>
<evidence type="ECO:0000313" key="3">
    <source>
        <dbReference type="Proteomes" id="UP000697127"/>
    </source>
</evidence>
<keyword evidence="3" id="KW-1185">Reference proteome</keyword>
<evidence type="ECO:0000313" key="2">
    <source>
        <dbReference type="EMBL" id="KAG0686630.1"/>
    </source>
</evidence>
<name>A0A9P7BE20_9ASCO</name>
<reference evidence="2" key="1">
    <citation type="submission" date="2020-11" db="EMBL/GenBank/DDBJ databases">
        <title>Kefir isolates.</title>
        <authorList>
            <person name="Marcisauskas S."/>
            <person name="Kim Y."/>
            <person name="Blasche S."/>
        </authorList>
    </citation>
    <scope>NUCLEOTIDE SEQUENCE</scope>
    <source>
        <strain evidence="2">Olga-1</strain>
    </source>
</reference>
<dbReference type="Proteomes" id="UP000697127">
    <property type="component" value="Unassembled WGS sequence"/>
</dbReference>
<dbReference type="PANTHER" id="PTHR39153">
    <property type="entry name" value="AGR244WP"/>
    <property type="match status" value="1"/>
</dbReference>
<dbReference type="InterPro" id="IPR038882">
    <property type="entry name" value="Rcf3"/>
</dbReference>